<proteinExistence type="predicted"/>
<evidence type="ECO:0000313" key="3">
    <source>
        <dbReference type="EMBL" id="MBO1318614.1"/>
    </source>
</evidence>
<dbReference type="InterPro" id="IPR002918">
    <property type="entry name" value="Lipase_EstA/Esterase_EstB"/>
</dbReference>
<dbReference type="PANTHER" id="PTHR32015:SF1">
    <property type="entry name" value="LIPASE"/>
    <property type="match status" value="1"/>
</dbReference>
<evidence type="ECO:0008006" key="5">
    <source>
        <dbReference type="Google" id="ProtNLM"/>
    </source>
</evidence>
<sequence>MSVFRMLFVCVFFAPAFAQTAPTLSGDFRNWLNANGYAAYDFARDDLDGGSFGGKTTAGQAVNRRPVIFVHGNGDRAWGRTFGQTGWRASRDAFLAAGYSEAELYATTWGPANPALASLQYHSYSYLDRTRAFIEAVLAYTGASQVDVITHSMGVTLARKAIKGGGGNDSADGGTYNLGSPLTARINTFIGIAGANHGLASCYFTGPSTPTCGATNGFYPGYMAGVWGPYSVSRFLTDLNRTTGFEGAKVYTIWSTVDEIVGFGGLVYGRYTARINGQDGETVYSETPYGHFNCKDLTTSVQLDRLGY</sequence>
<dbReference type="GO" id="GO:0016042">
    <property type="term" value="P:lipid catabolic process"/>
    <property type="evidence" value="ECO:0007669"/>
    <property type="project" value="InterPro"/>
</dbReference>
<dbReference type="Proteomes" id="UP000664417">
    <property type="component" value="Unassembled WGS sequence"/>
</dbReference>
<accession>A0A8J7U3C2</accession>
<keyword evidence="4" id="KW-1185">Reference proteome</keyword>
<dbReference type="EMBL" id="JAFREP010000006">
    <property type="protein sequence ID" value="MBO1318614.1"/>
    <property type="molecule type" value="Genomic_DNA"/>
</dbReference>
<name>A0A8J7U3C2_9BACT</name>
<comment type="caution">
    <text evidence="3">The sequence shown here is derived from an EMBL/GenBank/DDBJ whole genome shotgun (WGS) entry which is preliminary data.</text>
</comment>
<organism evidence="3 4">
    <name type="scientific">Acanthopleuribacter pedis</name>
    <dbReference type="NCBI Taxonomy" id="442870"/>
    <lineage>
        <taxon>Bacteria</taxon>
        <taxon>Pseudomonadati</taxon>
        <taxon>Acidobacteriota</taxon>
        <taxon>Holophagae</taxon>
        <taxon>Acanthopleuribacterales</taxon>
        <taxon>Acanthopleuribacteraceae</taxon>
        <taxon>Acanthopleuribacter</taxon>
    </lineage>
</organism>
<protein>
    <recommendedName>
        <fullName evidence="5">Lipase</fullName>
    </recommendedName>
</protein>
<keyword evidence="1" id="KW-0732">Signal</keyword>
<evidence type="ECO:0000313" key="2">
    <source>
        <dbReference type="EMBL" id="MBO1317307.1"/>
    </source>
</evidence>
<dbReference type="GO" id="GO:0016298">
    <property type="term" value="F:lipase activity"/>
    <property type="evidence" value="ECO:0007669"/>
    <property type="project" value="TreeGrafter"/>
</dbReference>
<dbReference type="PANTHER" id="PTHR32015">
    <property type="entry name" value="FASTING INDUCED LIPASE"/>
    <property type="match status" value="1"/>
</dbReference>
<evidence type="ECO:0000256" key="1">
    <source>
        <dbReference type="SAM" id="SignalP"/>
    </source>
</evidence>
<dbReference type="EMBL" id="JAFREP010000002">
    <property type="protein sequence ID" value="MBO1317307.1"/>
    <property type="molecule type" value="Genomic_DNA"/>
</dbReference>
<reference evidence="3" key="1">
    <citation type="submission" date="2021-03" db="EMBL/GenBank/DDBJ databases">
        <authorList>
            <person name="Wang G."/>
        </authorList>
    </citation>
    <scope>NUCLEOTIDE SEQUENCE</scope>
    <source>
        <strain evidence="3">KCTC 12899</strain>
    </source>
</reference>
<dbReference type="InterPro" id="IPR029058">
    <property type="entry name" value="AB_hydrolase_fold"/>
</dbReference>
<dbReference type="RefSeq" id="WP_207856544.1">
    <property type="nucleotide sequence ID" value="NZ_JAFREP010000002.1"/>
</dbReference>
<evidence type="ECO:0000313" key="4">
    <source>
        <dbReference type="Proteomes" id="UP000664417"/>
    </source>
</evidence>
<dbReference type="Pfam" id="PF01674">
    <property type="entry name" value="Lipase_2"/>
    <property type="match status" value="1"/>
</dbReference>
<feature type="chain" id="PRO_5036433796" description="Lipase" evidence="1">
    <location>
        <begin position="19"/>
        <end position="308"/>
    </location>
</feature>
<dbReference type="Gene3D" id="3.40.50.1820">
    <property type="entry name" value="alpha/beta hydrolase"/>
    <property type="match status" value="1"/>
</dbReference>
<dbReference type="AlphaFoldDB" id="A0A8J7U3C2"/>
<feature type="signal peptide" evidence="1">
    <location>
        <begin position="1"/>
        <end position="18"/>
    </location>
</feature>
<dbReference type="SUPFAM" id="SSF53474">
    <property type="entry name" value="alpha/beta-Hydrolases"/>
    <property type="match status" value="1"/>
</dbReference>
<gene>
    <name evidence="2" type="ORF">J3U88_02460</name>
    <name evidence="3" type="ORF">J3U88_09100</name>
</gene>